<dbReference type="EMBL" id="JBFRHK010000001">
    <property type="protein sequence ID" value="MEX3743579.1"/>
    <property type="molecule type" value="Genomic_DNA"/>
</dbReference>
<keyword evidence="3" id="KW-1185">Reference proteome</keyword>
<evidence type="ECO:0000313" key="3">
    <source>
        <dbReference type="Proteomes" id="UP001558534"/>
    </source>
</evidence>
<gene>
    <name evidence="2" type="ORF">AB1300_00365</name>
</gene>
<dbReference type="Proteomes" id="UP001558534">
    <property type="component" value="Unassembled WGS sequence"/>
</dbReference>
<feature type="domain" description="Excalibur calcium-binding" evidence="1">
    <location>
        <begin position="3"/>
        <end position="23"/>
    </location>
</feature>
<protein>
    <submittedName>
        <fullName evidence="2">Excalibur calcium-binding domain-containing protein</fullName>
    </submittedName>
</protein>
<reference evidence="2 3" key="1">
    <citation type="submission" date="2024-07" db="EMBL/GenBank/DDBJ databases">
        <title>Characterization of a bacterium isolated from hydrolysated instant sea cucumber by whole-genome sequencing and metabolomics.</title>
        <authorList>
            <person name="Luo X."/>
            <person name="Zhang Z."/>
            <person name="Zheng Z."/>
            <person name="Zhang W."/>
            <person name="Ming T."/>
            <person name="Jiao L."/>
            <person name="Su X."/>
            <person name="Kong F."/>
            <person name="Xu J."/>
        </authorList>
    </citation>
    <scope>NUCLEOTIDE SEQUENCE [LARGE SCALE GENOMIC DNA]</scope>
    <source>
        <strain evidence="2 3">XL-2024</strain>
    </source>
</reference>
<name>A0ABV3VQW0_9BACI</name>
<dbReference type="Pfam" id="PF05901">
    <property type="entry name" value="Excalibur"/>
    <property type="match status" value="1"/>
</dbReference>
<organism evidence="2 3">
    <name type="scientific">Lysinibacillus xylanilyticus</name>
    <dbReference type="NCBI Taxonomy" id="582475"/>
    <lineage>
        <taxon>Bacteria</taxon>
        <taxon>Bacillati</taxon>
        <taxon>Bacillota</taxon>
        <taxon>Bacilli</taxon>
        <taxon>Bacillales</taxon>
        <taxon>Bacillaceae</taxon>
        <taxon>Lysinibacillus</taxon>
    </lineage>
</organism>
<sequence>MEIRKGDLAYSSKLDRDGDGLACDK</sequence>
<proteinExistence type="predicted"/>
<evidence type="ECO:0000259" key="1">
    <source>
        <dbReference type="Pfam" id="PF05901"/>
    </source>
</evidence>
<accession>A0ABV3VQW0</accession>
<dbReference type="RefSeq" id="WP_368635166.1">
    <property type="nucleotide sequence ID" value="NZ_JBFRHK010000001.1"/>
</dbReference>
<evidence type="ECO:0000313" key="2">
    <source>
        <dbReference type="EMBL" id="MEX3743579.1"/>
    </source>
</evidence>
<comment type="caution">
    <text evidence="2">The sequence shown here is derived from an EMBL/GenBank/DDBJ whole genome shotgun (WGS) entry which is preliminary data.</text>
</comment>
<dbReference type="InterPro" id="IPR008613">
    <property type="entry name" value="Excalibur_Ca-bd_domain"/>
</dbReference>